<dbReference type="GO" id="GO:0003676">
    <property type="term" value="F:nucleic acid binding"/>
    <property type="evidence" value="ECO:0007669"/>
    <property type="project" value="InterPro"/>
</dbReference>
<dbReference type="GO" id="GO:0006260">
    <property type="term" value="P:DNA replication"/>
    <property type="evidence" value="ECO:0007669"/>
    <property type="project" value="UniProtKB-KW"/>
</dbReference>
<dbReference type="InterPro" id="IPR041931">
    <property type="entry name" value="DNA_pol3_alpha_thumb_dom"/>
</dbReference>
<dbReference type="AlphaFoldDB" id="A0A366EAQ1"/>
<dbReference type="Gene3D" id="1.10.10.1600">
    <property type="entry name" value="Bacterial DNA polymerase III alpha subunit, thumb domain"/>
    <property type="match status" value="1"/>
</dbReference>
<dbReference type="RefSeq" id="WP_113868288.1">
    <property type="nucleotide sequence ID" value="NZ_BAABQN010000003.1"/>
</dbReference>
<dbReference type="GO" id="GO:0008408">
    <property type="term" value="F:3'-5' exonuclease activity"/>
    <property type="evidence" value="ECO:0007669"/>
    <property type="project" value="InterPro"/>
</dbReference>
<keyword evidence="7" id="KW-0235">DNA replication</keyword>
<dbReference type="SUPFAM" id="SSF89550">
    <property type="entry name" value="PHP domain-like"/>
    <property type="match status" value="1"/>
</dbReference>
<proteinExistence type="inferred from homology"/>
<dbReference type="EMBL" id="QNRI01000004">
    <property type="protein sequence ID" value="RBO99397.1"/>
    <property type="molecule type" value="Genomic_DNA"/>
</dbReference>
<dbReference type="Gene3D" id="1.10.150.870">
    <property type="match status" value="1"/>
</dbReference>
<feature type="domain" description="Polymerase/histidinol phosphatase N-terminal" evidence="11">
    <location>
        <begin position="4"/>
        <end position="71"/>
    </location>
</feature>
<comment type="similarity">
    <text evidence="2">Belongs to the DNA polymerase type-C family. DnaE subfamily.</text>
</comment>
<dbReference type="InterPro" id="IPR011708">
    <property type="entry name" value="DNA_pol3_alpha_NTPase_dom"/>
</dbReference>
<evidence type="ECO:0000256" key="2">
    <source>
        <dbReference type="ARBA" id="ARBA00009496"/>
    </source>
</evidence>
<keyword evidence="6" id="KW-0548">Nucleotidyltransferase</keyword>
<organism evidence="12 13">
    <name type="scientific">Paraliobacillus ryukyuensis</name>
    <dbReference type="NCBI Taxonomy" id="200904"/>
    <lineage>
        <taxon>Bacteria</taxon>
        <taxon>Bacillati</taxon>
        <taxon>Bacillota</taxon>
        <taxon>Bacilli</taxon>
        <taxon>Bacillales</taxon>
        <taxon>Bacillaceae</taxon>
        <taxon>Paraliobacillus</taxon>
    </lineage>
</organism>
<dbReference type="STRING" id="200904.GCA_900168775_02257"/>
<gene>
    <name evidence="12" type="ORF">DES48_10466</name>
</gene>
<evidence type="ECO:0000313" key="13">
    <source>
        <dbReference type="Proteomes" id="UP000252254"/>
    </source>
</evidence>
<dbReference type="Gene3D" id="2.40.50.140">
    <property type="entry name" value="Nucleic acid-binding proteins"/>
    <property type="match status" value="1"/>
</dbReference>
<dbReference type="Proteomes" id="UP000252254">
    <property type="component" value="Unassembled WGS sequence"/>
</dbReference>
<evidence type="ECO:0000256" key="8">
    <source>
        <dbReference type="ARBA" id="ARBA00022932"/>
    </source>
</evidence>
<dbReference type="Pfam" id="PF14579">
    <property type="entry name" value="HHH_6"/>
    <property type="match status" value="1"/>
</dbReference>
<dbReference type="InterPro" id="IPR004805">
    <property type="entry name" value="DnaE2/DnaE/PolC"/>
</dbReference>
<keyword evidence="13" id="KW-1185">Reference proteome</keyword>
<dbReference type="SMART" id="SM00481">
    <property type="entry name" value="POLIIIAc"/>
    <property type="match status" value="1"/>
</dbReference>
<comment type="subcellular location">
    <subcellularLocation>
        <location evidence="1">Cytoplasm</location>
    </subcellularLocation>
</comment>
<evidence type="ECO:0000256" key="6">
    <source>
        <dbReference type="ARBA" id="ARBA00022695"/>
    </source>
</evidence>
<keyword evidence="8" id="KW-0239">DNA-directed DNA polymerase</keyword>
<dbReference type="EC" id="2.7.7.7" evidence="3"/>
<evidence type="ECO:0000313" key="12">
    <source>
        <dbReference type="EMBL" id="RBO99397.1"/>
    </source>
</evidence>
<comment type="caution">
    <text evidence="12">The sequence shown here is derived from an EMBL/GenBank/DDBJ whole genome shotgun (WGS) entry which is preliminary data.</text>
</comment>
<evidence type="ECO:0000256" key="4">
    <source>
        <dbReference type="ARBA" id="ARBA00019114"/>
    </source>
</evidence>
<name>A0A366EAQ1_9BACI</name>
<evidence type="ECO:0000259" key="11">
    <source>
        <dbReference type="SMART" id="SM00481"/>
    </source>
</evidence>
<reference evidence="12 13" key="1">
    <citation type="submission" date="2018-06" db="EMBL/GenBank/DDBJ databases">
        <title>Genomic Encyclopedia of Type Strains, Phase IV (KMG-IV): sequencing the most valuable type-strain genomes for metagenomic binning, comparative biology and taxonomic classification.</title>
        <authorList>
            <person name="Goeker M."/>
        </authorList>
    </citation>
    <scope>NUCLEOTIDE SEQUENCE [LARGE SCALE GENOMIC DNA]</scope>
    <source>
        <strain evidence="12 13">DSM 15140</strain>
    </source>
</reference>
<dbReference type="InterPro" id="IPR003141">
    <property type="entry name" value="Pol/His_phosphatase_N"/>
</dbReference>
<dbReference type="Pfam" id="PF01336">
    <property type="entry name" value="tRNA_anti-codon"/>
    <property type="match status" value="1"/>
</dbReference>
<dbReference type="InterPro" id="IPR004013">
    <property type="entry name" value="PHP_dom"/>
</dbReference>
<dbReference type="InterPro" id="IPR029460">
    <property type="entry name" value="DNAPol_HHH"/>
</dbReference>
<dbReference type="GO" id="GO:0003887">
    <property type="term" value="F:DNA-directed DNA polymerase activity"/>
    <property type="evidence" value="ECO:0007669"/>
    <property type="project" value="UniProtKB-KW"/>
</dbReference>
<accession>A0A366EAQ1</accession>
<dbReference type="PANTHER" id="PTHR32294">
    <property type="entry name" value="DNA POLYMERASE III SUBUNIT ALPHA"/>
    <property type="match status" value="1"/>
</dbReference>
<dbReference type="Pfam" id="PF17657">
    <property type="entry name" value="DNA_pol3_finger"/>
    <property type="match status" value="1"/>
</dbReference>
<comment type="catalytic activity">
    <reaction evidence="10">
        <text>DNA(n) + a 2'-deoxyribonucleoside 5'-triphosphate = DNA(n+1) + diphosphate</text>
        <dbReference type="Rhea" id="RHEA:22508"/>
        <dbReference type="Rhea" id="RHEA-COMP:17339"/>
        <dbReference type="Rhea" id="RHEA-COMP:17340"/>
        <dbReference type="ChEBI" id="CHEBI:33019"/>
        <dbReference type="ChEBI" id="CHEBI:61560"/>
        <dbReference type="ChEBI" id="CHEBI:173112"/>
        <dbReference type="EC" id="2.7.7.7"/>
    </reaction>
</comment>
<sequence length="1115" mass="126612">MTFSHLFVRSGYSFLKSTVKLKELIEQAKQYNIQAVALTDEQVLHGAVQFYQLAIEAGIKPIIGMIVYVTEETGGTTPITVLAKNNQGYQDLLKLSTALNVAGETSLSLPELAGYTEHVHVILPITSSPIASFLQTGEEALIKNYLNNWNQLLHKEVCIGVDRKQRLSFPILKQIVKQLPNQAIAIQDVRYLRQEDQQAYRCLRAMDQGTTWTSMQQNQDNNDQHFATSEEMHHWFQDWSELIEETNQLANTCNISLELHVHALPKYPLESGHTASSYLSELCERALKNKYPDANQVVRNRMNHELQVITNMGFSDYFLIVWDFVQYAKNNNIMVGPGRGSAAGSLVAYLLNITEIDPIKYQLLFERFLNPERISMPDIDIDFSDTRRDEVIAYVQQKYGQDHVAQIGTFGTFATRSTIRELAKVMEISPEDLAFILKEIPSHSSKSVVESVKGSTLLRDYIKTSPKLQQFFTVATKLEGLPRHLSTHAAGIIISEEPLVNRVALTASHESIYLTQFAMKDVETIGLLKMDFLGLRNLTLIERILQSIKKSTKDDLDIHHLPLHDKRTFELLQHAKTNGIFQLESQGMQGVLQQLHPTTFEDIVAVNALYRPGPMAFISTYINRKHGKEQVTYPHPDLQPILQSTYGVLVYQEQIMQIANQLAGFSLGQADLLRRAVSKKNENEIKQLEQTFLDGCVRNGYDRKVATDVFDWIVRFSNYGFNRSHAVAYSKISYQLAFLKAHHAANFFAEILSSVAGQQDKVRIYTNEAQTFGLSLLPPSINKSFGKFHVEANQIRVGLWAIKGVGHQAINHIIEIRKNGSFRSLFDFCMRVSLKIINRSVIESLILAGAFDALFSDRASLLATIDRAMEQAELFNEFDDQSSLFQDELELDINYVQVKPFSDLQQLKYEKDLIGIYISSHPLQKYRKSLRKHGFVTLAKVKTLVNKNKQQIVAIIQSIKVIRTKRGDQMAFLTIADESVELEAVIFPNLFREIKPWLSEELLVAMTGKVEGRNGKLQFIINEVEQLDMASLEKKALARIYIKLEAENEQQALSHLNQLAEQYPGSAAVIIYHSRTDQTYQLASSYNLKIERGCIQTLNNIFGKSNVVIKQHNET</sequence>
<dbReference type="NCBIfam" id="NF004226">
    <property type="entry name" value="PRK05673.1"/>
    <property type="match status" value="1"/>
</dbReference>
<dbReference type="Pfam" id="PF07733">
    <property type="entry name" value="DNA_pol3_alpha"/>
    <property type="match status" value="1"/>
</dbReference>
<dbReference type="InterPro" id="IPR004365">
    <property type="entry name" value="NA-bd_OB_tRNA"/>
</dbReference>
<evidence type="ECO:0000256" key="1">
    <source>
        <dbReference type="ARBA" id="ARBA00004496"/>
    </source>
</evidence>
<evidence type="ECO:0000256" key="10">
    <source>
        <dbReference type="ARBA" id="ARBA00049244"/>
    </source>
</evidence>
<dbReference type="CDD" id="cd04485">
    <property type="entry name" value="DnaE_OBF"/>
    <property type="match status" value="1"/>
</dbReference>
<dbReference type="GO" id="GO:0005737">
    <property type="term" value="C:cytoplasm"/>
    <property type="evidence" value="ECO:0007669"/>
    <property type="project" value="UniProtKB-SubCell"/>
</dbReference>
<dbReference type="OrthoDB" id="9803237at2"/>
<evidence type="ECO:0000256" key="7">
    <source>
        <dbReference type="ARBA" id="ARBA00022705"/>
    </source>
</evidence>
<dbReference type="InterPro" id="IPR012340">
    <property type="entry name" value="NA-bd_OB-fold"/>
</dbReference>
<comment type="function">
    <text evidence="9">DNA polymerase III is a complex, multichain enzyme responsible for most of the replicative synthesis in bacteria. This DNA polymerase also exhibits 3' to 5' exonuclease activity. The alpha chain is the DNA polymerase.</text>
</comment>
<dbReference type="Pfam" id="PF02811">
    <property type="entry name" value="PHP"/>
    <property type="match status" value="1"/>
</dbReference>
<dbReference type="PANTHER" id="PTHR32294:SF0">
    <property type="entry name" value="DNA POLYMERASE III SUBUNIT ALPHA"/>
    <property type="match status" value="1"/>
</dbReference>
<dbReference type="InterPro" id="IPR040982">
    <property type="entry name" value="DNA_pol3_finger"/>
</dbReference>
<evidence type="ECO:0000256" key="9">
    <source>
        <dbReference type="ARBA" id="ARBA00025611"/>
    </source>
</evidence>
<dbReference type="InterPro" id="IPR016195">
    <property type="entry name" value="Pol/histidinol_Pase-like"/>
</dbReference>
<keyword evidence="5" id="KW-0808">Transferase</keyword>
<protein>
    <recommendedName>
        <fullName evidence="4">DNA polymerase III subunit alpha</fullName>
        <ecNumber evidence="3">2.7.7.7</ecNumber>
    </recommendedName>
</protein>
<evidence type="ECO:0000256" key="5">
    <source>
        <dbReference type="ARBA" id="ARBA00022679"/>
    </source>
</evidence>
<dbReference type="SUPFAM" id="SSF160975">
    <property type="entry name" value="AF1531-like"/>
    <property type="match status" value="1"/>
</dbReference>
<evidence type="ECO:0000256" key="3">
    <source>
        <dbReference type="ARBA" id="ARBA00012417"/>
    </source>
</evidence>
<dbReference type="Gene3D" id="3.20.20.140">
    <property type="entry name" value="Metal-dependent hydrolases"/>
    <property type="match status" value="1"/>
</dbReference>
<dbReference type="NCBIfam" id="TIGR00594">
    <property type="entry name" value="polc"/>
    <property type="match status" value="1"/>
</dbReference>